<name>D8PNH5_SCHCM</name>
<evidence type="ECO:0000313" key="1">
    <source>
        <dbReference type="EMBL" id="EFJ02900.1"/>
    </source>
</evidence>
<dbReference type="OrthoDB" id="10484506at2759"/>
<dbReference type="RefSeq" id="XP_003037802.1">
    <property type="nucleotide sequence ID" value="XM_003037756.1"/>
</dbReference>
<dbReference type="InParanoid" id="D8PNH5"/>
<organism evidence="2">
    <name type="scientific">Schizophyllum commune (strain H4-8 / FGSC 9210)</name>
    <name type="common">Split gill fungus</name>
    <dbReference type="NCBI Taxonomy" id="578458"/>
    <lineage>
        <taxon>Eukaryota</taxon>
        <taxon>Fungi</taxon>
        <taxon>Dikarya</taxon>
        <taxon>Basidiomycota</taxon>
        <taxon>Agaricomycotina</taxon>
        <taxon>Agaricomycetes</taxon>
        <taxon>Agaricomycetidae</taxon>
        <taxon>Agaricales</taxon>
        <taxon>Schizophyllaceae</taxon>
        <taxon>Schizophyllum</taxon>
    </lineage>
</organism>
<dbReference type="Proteomes" id="UP000007431">
    <property type="component" value="Unassembled WGS sequence"/>
</dbReference>
<dbReference type="EMBL" id="GL377302">
    <property type="protein sequence ID" value="EFJ02900.1"/>
    <property type="molecule type" value="Genomic_DNA"/>
</dbReference>
<feature type="non-terminal residue" evidence="1">
    <location>
        <position position="68"/>
    </location>
</feature>
<dbReference type="AlphaFoldDB" id="D8PNH5"/>
<proteinExistence type="predicted"/>
<keyword evidence="2" id="KW-1185">Reference proteome</keyword>
<evidence type="ECO:0000313" key="2">
    <source>
        <dbReference type="Proteomes" id="UP000007431"/>
    </source>
</evidence>
<sequence length="68" mass="6808">MVRPLSALGTPPPAPCATGSVDVQVDLLDGMENPVAPLGLSSPYPVATSTTFILSEPPASSEGQATVT</sequence>
<dbReference type="HOGENOM" id="CLU_2795387_0_0_1"/>
<reference evidence="1 2" key="1">
    <citation type="journal article" date="2010" name="Nat. Biotechnol.">
        <title>Genome sequence of the model mushroom Schizophyllum commune.</title>
        <authorList>
            <person name="Ohm R.A."/>
            <person name="de Jong J.F."/>
            <person name="Lugones L.G."/>
            <person name="Aerts A."/>
            <person name="Kothe E."/>
            <person name="Stajich J.E."/>
            <person name="de Vries R.P."/>
            <person name="Record E."/>
            <person name="Levasseur A."/>
            <person name="Baker S.E."/>
            <person name="Bartholomew K.A."/>
            <person name="Coutinho P.M."/>
            <person name="Erdmann S."/>
            <person name="Fowler T.J."/>
            <person name="Gathman A.C."/>
            <person name="Lombard V."/>
            <person name="Henrissat B."/>
            <person name="Knabe N."/>
            <person name="Kuees U."/>
            <person name="Lilly W.W."/>
            <person name="Lindquist E."/>
            <person name="Lucas S."/>
            <person name="Magnuson J.K."/>
            <person name="Piumi F."/>
            <person name="Raudaskoski M."/>
            <person name="Salamov A."/>
            <person name="Schmutz J."/>
            <person name="Schwarze F.W.M.R."/>
            <person name="vanKuyk P.A."/>
            <person name="Horton J.S."/>
            <person name="Grigoriev I.V."/>
            <person name="Woesten H.A.B."/>
        </authorList>
    </citation>
    <scope>NUCLEOTIDE SEQUENCE [LARGE SCALE GENOMIC DNA]</scope>
    <source>
        <strain evidence="2">H4-8 / FGSC 9210</strain>
    </source>
</reference>
<gene>
    <name evidence="1" type="ORF">SCHCODRAFT_102377</name>
</gene>
<protein>
    <submittedName>
        <fullName evidence="1">Uncharacterized protein</fullName>
    </submittedName>
</protein>
<dbReference type="VEuPathDB" id="FungiDB:SCHCODRAFT_02498806"/>
<dbReference type="KEGG" id="scm:SCHCO_02498806"/>
<dbReference type="GeneID" id="9585736"/>
<accession>D8PNH5</accession>